<dbReference type="InterPro" id="IPR044974">
    <property type="entry name" value="Disease_R_plants"/>
</dbReference>
<feature type="domain" description="Disease resistance protein winged helix" evidence="4">
    <location>
        <begin position="310"/>
        <end position="381"/>
    </location>
</feature>
<keyword evidence="1" id="KW-0677">Repeat</keyword>
<feature type="domain" description="NB-ARC" evidence="3">
    <location>
        <begin position="119"/>
        <end position="290"/>
    </location>
</feature>
<dbReference type="SMR" id="A0A3B6MXD7"/>
<dbReference type="Proteomes" id="UP000019116">
    <property type="component" value="Chromosome 5D"/>
</dbReference>
<dbReference type="EnsemblPlants" id="TraesCS5D02G422100.1">
    <property type="protein sequence ID" value="TraesCS5D02G422100.1"/>
    <property type="gene ID" value="TraesCS5D02G422100"/>
</dbReference>
<evidence type="ECO:0000259" key="4">
    <source>
        <dbReference type="Pfam" id="PF23559"/>
    </source>
</evidence>
<dbReference type="InterPro" id="IPR032675">
    <property type="entry name" value="LRR_dom_sf"/>
</dbReference>
<reference evidence="6" key="1">
    <citation type="submission" date="2018-08" db="EMBL/GenBank/DDBJ databases">
        <authorList>
            <person name="Rossello M."/>
        </authorList>
    </citation>
    <scope>NUCLEOTIDE SEQUENCE [LARGE SCALE GENOMIC DNA]</scope>
    <source>
        <strain evidence="6">cv. Chinese Spring</strain>
    </source>
</reference>
<reference evidence="6" key="2">
    <citation type="submission" date="2018-10" db="UniProtKB">
        <authorList>
            <consortium name="EnsemblPlants"/>
        </authorList>
    </citation>
    <scope>IDENTIFICATION</scope>
</reference>
<dbReference type="Pfam" id="PF00931">
    <property type="entry name" value="NB-ARC"/>
    <property type="match status" value="1"/>
</dbReference>
<evidence type="ECO:0000313" key="7">
    <source>
        <dbReference type="Proteomes" id="UP000019116"/>
    </source>
</evidence>
<dbReference type="SUPFAM" id="SSF52540">
    <property type="entry name" value="P-loop containing nucleoside triphosphate hydrolases"/>
    <property type="match status" value="1"/>
</dbReference>
<evidence type="ECO:0000313" key="6">
    <source>
        <dbReference type="EnsemblPlants" id="TraesCS5D02G422100.1"/>
    </source>
</evidence>
<dbReference type="PANTHER" id="PTHR23155:SF1098">
    <property type="entry name" value="OS11G0678400 PROTEIN"/>
    <property type="match status" value="1"/>
</dbReference>
<sequence>MMCSVTWIFETEVQKVAHVMEDMVDEYLYLVGQEHDMGSCFYLKKGFRKSRSLLSMNQLAFKVKEIEKDLSHLSETNKRWVPMTISGATSSCDYIVKRGQDLANISRSLDEEDLVGVDENREKLEQWLADDDLERSVIALLGMGGLGKTTLAANVYRNERNKFQCHAWVSISQTYSREAVLRNICKELLKDDVSVLSKSAAMDITCLEETLKSFLEQRKYLIIFDDVWTPETFDDLSRMLIHNDKGSRLIITTREGDVAALASPRHILTLEALPEDKAWDLFCKNIFPKETNHDCHAELKPLSRELVGSLFPEDYLLKRKQLVRLWIAEGFIEGRGGSTLEEVAEGYLKELVDRNMLQLVEMNSFGRIKEFKMHDILRELAVDLCQKNCFGVTQEAKCEGSLEMDGRRLILDKINNDVQQSFSGLHQLRSVITSGHGKSPFTLLPLLCKESRYMTVLELSGIPIKKIPDAIGDLFNLRHLGLRNSKVKMLPRSVEKLSNLLTVDLCKSDIHELPSGIVKLKKLRHLFVEKIMDPDWRNINHLSGMCIPNGLGNLTNLQTLQALQVQDESLRHLGELRQLKSLRLLNVKGIYCGRISESLVQMRHLSLLSVNASDGNEVLLLNVLLPSLQKLRLRGRLAEADRRPLAIPFSVVKLDASTFH</sequence>
<dbReference type="PRINTS" id="PR00364">
    <property type="entry name" value="DISEASERSIST"/>
</dbReference>
<evidence type="ECO:0000259" key="3">
    <source>
        <dbReference type="Pfam" id="PF00931"/>
    </source>
</evidence>
<dbReference type="OrthoDB" id="598235at2759"/>
<dbReference type="Gene3D" id="3.80.10.10">
    <property type="entry name" value="Ribonuclease Inhibitor"/>
    <property type="match status" value="1"/>
</dbReference>
<dbReference type="InterPro" id="IPR055414">
    <property type="entry name" value="LRR_R13L4/SHOC2-like"/>
</dbReference>
<dbReference type="FunFam" id="3.40.50.300:FF:001091">
    <property type="entry name" value="Probable disease resistance protein At1g61300"/>
    <property type="match status" value="1"/>
</dbReference>
<dbReference type="GO" id="GO:0042742">
    <property type="term" value="P:defense response to bacterium"/>
    <property type="evidence" value="ECO:0007669"/>
    <property type="project" value="UniProtKB-ARBA"/>
</dbReference>
<evidence type="ECO:0000259" key="5">
    <source>
        <dbReference type="Pfam" id="PF23598"/>
    </source>
</evidence>
<dbReference type="STRING" id="4565.A0A3B6MXD7"/>
<name>A0A3B6MXD7_WHEAT</name>
<dbReference type="SUPFAM" id="SSF52058">
    <property type="entry name" value="L domain-like"/>
    <property type="match status" value="1"/>
</dbReference>
<accession>A0A3B6MXD7</accession>
<dbReference type="GO" id="GO:0002758">
    <property type="term" value="P:innate immune response-activating signaling pathway"/>
    <property type="evidence" value="ECO:0007669"/>
    <property type="project" value="UniProtKB-ARBA"/>
</dbReference>
<organism evidence="6">
    <name type="scientific">Triticum aestivum</name>
    <name type="common">Wheat</name>
    <dbReference type="NCBI Taxonomy" id="4565"/>
    <lineage>
        <taxon>Eukaryota</taxon>
        <taxon>Viridiplantae</taxon>
        <taxon>Streptophyta</taxon>
        <taxon>Embryophyta</taxon>
        <taxon>Tracheophyta</taxon>
        <taxon>Spermatophyta</taxon>
        <taxon>Magnoliopsida</taxon>
        <taxon>Liliopsida</taxon>
        <taxon>Poales</taxon>
        <taxon>Poaceae</taxon>
        <taxon>BOP clade</taxon>
        <taxon>Pooideae</taxon>
        <taxon>Triticodae</taxon>
        <taxon>Triticeae</taxon>
        <taxon>Triticinae</taxon>
        <taxon>Triticum</taxon>
    </lineage>
</organism>
<protein>
    <submittedName>
        <fullName evidence="6">Uncharacterized protein</fullName>
    </submittedName>
</protein>
<feature type="domain" description="Disease resistance R13L4/SHOC-2-like LRR" evidence="5">
    <location>
        <begin position="427"/>
        <end position="649"/>
    </location>
</feature>
<dbReference type="FunFam" id="1.10.10.10:FF:000322">
    <property type="entry name" value="Probable disease resistance protein At1g63360"/>
    <property type="match status" value="1"/>
</dbReference>
<dbReference type="Gene3D" id="3.40.50.300">
    <property type="entry name" value="P-loop containing nucleotide triphosphate hydrolases"/>
    <property type="match status" value="1"/>
</dbReference>
<proteinExistence type="predicted"/>
<dbReference type="GO" id="GO:0043531">
    <property type="term" value="F:ADP binding"/>
    <property type="evidence" value="ECO:0007669"/>
    <property type="project" value="InterPro"/>
</dbReference>
<dbReference type="PANTHER" id="PTHR23155">
    <property type="entry name" value="DISEASE RESISTANCE PROTEIN RP"/>
    <property type="match status" value="1"/>
</dbReference>
<dbReference type="InterPro" id="IPR027417">
    <property type="entry name" value="P-loop_NTPase"/>
</dbReference>
<dbReference type="Gramene" id="TraesCS5D02G422100.1">
    <property type="protein sequence ID" value="TraesCS5D02G422100.1"/>
    <property type="gene ID" value="TraesCS5D02G422100"/>
</dbReference>
<dbReference type="Gene3D" id="1.10.10.10">
    <property type="entry name" value="Winged helix-like DNA-binding domain superfamily/Winged helix DNA-binding domain"/>
    <property type="match status" value="1"/>
</dbReference>
<evidence type="ECO:0000256" key="1">
    <source>
        <dbReference type="ARBA" id="ARBA00022737"/>
    </source>
</evidence>
<dbReference type="InterPro" id="IPR002182">
    <property type="entry name" value="NB-ARC"/>
</dbReference>
<dbReference type="InterPro" id="IPR036388">
    <property type="entry name" value="WH-like_DNA-bd_sf"/>
</dbReference>
<dbReference type="Pfam" id="PF23598">
    <property type="entry name" value="LRR_14"/>
    <property type="match status" value="1"/>
</dbReference>
<keyword evidence="2" id="KW-0611">Plant defense</keyword>
<keyword evidence="7" id="KW-1185">Reference proteome</keyword>
<dbReference type="InterPro" id="IPR058922">
    <property type="entry name" value="WHD_DRP"/>
</dbReference>
<dbReference type="Gramene" id="TraesCS5D03G0930000.1">
    <property type="protein sequence ID" value="TraesCS5D03G0930000.1.CDS"/>
    <property type="gene ID" value="TraesCS5D03G0930000"/>
</dbReference>
<evidence type="ECO:0000256" key="2">
    <source>
        <dbReference type="ARBA" id="ARBA00022821"/>
    </source>
</evidence>
<dbReference type="Pfam" id="PF23559">
    <property type="entry name" value="WHD_DRP"/>
    <property type="match status" value="1"/>
</dbReference>
<dbReference type="AlphaFoldDB" id="A0A3B6MXD7"/>
<dbReference type="GO" id="GO:0009626">
    <property type="term" value="P:plant-type hypersensitive response"/>
    <property type="evidence" value="ECO:0007669"/>
    <property type="project" value="UniProtKB-ARBA"/>
</dbReference>